<dbReference type="GO" id="GO:0003723">
    <property type="term" value="F:RNA binding"/>
    <property type="evidence" value="ECO:0007669"/>
    <property type="project" value="UniProtKB-KW"/>
</dbReference>
<dbReference type="NCBIfam" id="TIGR01952">
    <property type="entry name" value="nusA_arch"/>
    <property type="match status" value="1"/>
</dbReference>
<comment type="caution">
    <text evidence="6">The sequence shown here is derived from an EMBL/GenBank/DDBJ whole genome shotgun (WGS) entry which is preliminary data.</text>
</comment>
<dbReference type="PANTHER" id="PTHR22648:SF0">
    <property type="entry name" value="TRANSCRIPTION TERMINATION_ANTITERMINATION PROTEIN NUSA"/>
    <property type="match status" value="1"/>
</dbReference>
<dbReference type="PANTHER" id="PTHR22648">
    <property type="entry name" value="TRANSCRIPTION TERMINATION FACTOR NUSA"/>
    <property type="match status" value="1"/>
</dbReference>
<dbReference type="SUPFAM" id="SSF54814">
    <property type="entry name" value="Prokaryotic type KH domain (KH-domain type II)"/>
    <property type="match status" value="2"/>
</dbReference>
<protein>
    <submittedName>
        <fullName evidence="6">NusA family KH domain-containing protein</fullName>
    </submittedName>
</protein>
<accession>T0Z6G6</accession>
<evidence type="ECO:0000256" key="5">
    <source>
        <dbReference type="ARBA" id="ARBA00023163"/>
    </source>
</evidence>
<keyword evidence="1" id="KW-0806">Transcription termination</keyword>
<evidence type="ECO:0000256" key="3">
    <source>
        <dbReference type="ARBA" id="ARBA00022884"/>
    </source>
</evidence>
<dbReference type="InterPro" id="IPR009019">
    <property type="entry name" value="KH_sf_prok-type"/>
</dbReference>
<dbReference type="InterPro" id="IPR010212">
    <property type="entry name" value="NusA_arc"/>
</dbReference>
<proteinExistence type="inferred from homology"/>
<organism evidence="6">
    <name type="scientific">mine drainage metagenome</name>
    <dbReference type="NCBI Taxonomy" id="410659"/>
    <lineage>
        <taxon>unclassified sequences</taxon>
        <taxon>metagenomes</taxon>
        <taxon>ecological metagenomes</taxon>
    </lineage>
</organism>
<dbReference type="HAMAP" id="MF_00945_A">
    <property type="entry name" value="NusA_A"/>
    <property type="match status" value="1"/>
</dbReference>
<evidence type="ECO:0000313" key="6">
    <source>
        <dbReference type="EMBL" id="EQD43616.1"/>
    </source>
</evidence>
<keyword evidence="5" id="KW-0804">Transcription</keyword>
<dbReference type="InterPro" id="IPR015946">
    <property type="entry name" value="KH_dom-like_a/b"/>
</dbReference>
<reference evidence="6" key="1">
    <citation type="submission" date="2013-08" db="EMBL/GenBank/DDBJ databases">
        <authorList>
            <person name="Mendez C."/>
            <person name="Richter M."/>
            <person name="Ferrer M."/>
            <person name="Sanchez J."/>
        </authorList>
    </citation>
    <scope>NUCLEOTIDE SEQUENCE</scope>
</reference>
<keyword evidence="2" id="KW-0963">Cytoplasm</keyword>
<evidence type="ECO:0000256" key="2">
    <source>
        <dbReference type="ARBA" id="ARBA00022490"/>
    </source>
</evidence>
<dbReference type="GO" id="GO:0006353">
    <property type="term" value="P:DNA-templated transcription termination"/>
    <property type="evidence" value="ECO:0007669"/>
    <property type="project" value="UniProtKB-KW"/>
</dbReference>
<gene>
    <name evidence="6" type="ORF">B1B_13728</name>
</gene>
<dbReference type="Gene3D" id="3.30.300.20">
    <property type="match status" value="2"/>
</dbReference>
<sequence length="141" mass="15656">MPEITLDNAQLGFIRLFEGLTGARVKDCVEAEEKIVFVVEPGQVPRAVGPRGNVIDRIKEMVKREIQVVEWSEDPGTFVRNLFFPFFPQSVEFTPKGPGRHATVTVDPAFKARAIGTKGKNLKIVRTVLLRHTDVVSVSVA</sequence>
<evidence type="ECO:0000256" key="4">
    <source>
        <dbReference type="ARBA" id="ARBA00023015"/>
    </source>
</evidence>
<evidence type="ECO:0000256" key="1">
    <source>
        <dbReference type="ARBA" id="ARBA00022472"/>
    </source>
</evidence>
<dbReference type="GO" id="GO:0005829">
    <property type="term" value="C:cytosol"/>
    <property type="evidence" value="ECO:0007669"/>
    <property type="project" value="TreeGrafter"/>
</dbReference>
<keyword evidence="3" id="KW-0694">RNA-binding</keyword>
<name>T0Z6G6_9ZZZZ</name>
<dbReference type="InterPro" id="IPR030842">
    <property type="entry name" value="TF_NusA_bacterial"/>
</dbReference>
<keyword evidence="4" id="KW-0805">Transcription regulation</keyword>
<dbReference type="EMBL" id="AUZY01009049">
    <property type="protein sequence ID" value="EQD43616.1"/>
    <property type="molecule type" value="Genomic_DNA"/>
</dbReference>
<dbReference type="AlphaFoldDB" id="T0Z6G6"/>
<reference evidence="6" key="2">
    <citation type="journal article" date="2014" name="ISME J.">
        <title>Microbial stratification in low pH oxic and suboxic macroscopic growths along an acid mine drainage.</title>
        <authorList>
            <person name="Mendez-Garcia C."/>
            <person name="Mesa V."/>
            <person name="Sprenger R.R."/>
            <person name="Richter M."/>
            <person name="Diez M.S."/>
            <person name="Solano J."/>
            <person name="Bargiela R."/>
            <person name="Golyshina O.V."/>
            <person name="Manteca A."/>
            <person name="Ramos J.L."/>
            <person name="Gallego J.R."/>
            <person name="Llorente I."/>
            <person name="Martins Dos Santos V.A."/>
            <person name="Jensen O.N."/>
            <person name="Pelaez A.I."/>
            <person name="Sanchez J."/>
            <person name="Ferrer M."/>
        </authorList>
    </citation>
    <scope>NUCLEOTIDE SEQUENCE</scope>
</reference>
<dbReference type="GO" id="GO:0031564">
    <property type="term" value="P:transcription antitermination"/>
    <property type="evidence" value="ECO:0007669"/>
    <property type="project" value="InterPro"/>
</dbReference>